<dbReference type="InterPro" id="IPR036249">
    <property type="entry name" value="Thioredoxin-like_sf"/>
</dbReference>
<evidence type="ECO:0000313" key="2">
    <source>
        <dbReference type="Proteomes" id="UP001232001"/>
    </source>
</evidence>
<evidence type="ECO:0000313" key="1">
    <source>
        <dbReference type="EMBL" id="WGH76468.1"/>
    </source>
</evidence>
<dbReference type="NCBIfam" id="TIGR04019">
    <property type="entry name" value="B_thiol_YtxJ"/>
    <property type="match status" value="1"/>
</dbReference>
<accession>A0ABY8L8G2</accession>
<dbReference type="SUPFAM" id="SSF52833">
    <property type="entry name" value="Thioredoxin-like"/>
    <property type="match status" value="1"/>
</dbReference>
<dbReference type="EMBL" id="CP122539">
    <property type="protein sequence ID" value="WGH76468.1"/>
    <property type="molecule type" value="Genomic_DNA"/>
</dbReference>
<keyword evidence="2" id="KW-1185">Reference proteome</keyword>
<dbReference type="Proteomes" id="UP001232001">
    <property type="component" value="Chromosome"/>
</dbReference>
<dbReference type="Gene3D" id="3.40.30.10">
    <property type="entry name" value="Glutaredoxin"/>
    <property type="match status" value="1"/>
</dbReference>
<dbReference type="RefSeq" id="WP_279652334.1">
    <property type="nucleotide sequence ID" value="NZ_CP122539.1"/>
</dbReference>
<dbReference type="Pfam" id="PF11009">
    <property type="entry name" value="BrxC"/>
    <property type="match status" value="1"/>
</dbReference>
<gene>
    <name evidence="1" type="primary">ytxJ</name>
    <name evidence="1" type="ORF">P8625_04720</name>
</gene>
<proteinExistence type="predicted"/>
<name>A0ABY8L8G2_9FLAO</name>
<dbReference type="InterPro" id="IPR022551">
    <property type="entry name" value="BrxC"/>
</dbReference>
<sequence length="130" mass="15265">MGVFDSFFGKKNTSKKEEESFINWIPLTSLEQIEEIKKISEKEPVAIFKHSTRCGISSMVIKRFISSFDEELKDFKVYYLDLLNYRDISNEIGYTFQVLHQSPQLLVIKNREVISHASHYDIARIDLKKI</sequence>
<organism evidence="1 2">
    <name type="scientific">Tenacibaculum tangerinum</name>
    <dbReference type="NCBI Taxonomy" id="3038772"/>
    <lineage>
        <taxon>Bacteria</taxon>
        <taxon>Pseudomonadati</taxon>
        <taxon>Bacteroidota</taxon>
        <taxon>Flavobacteriia</taxon>
        <taxon>Flavobacteriales</taxon>
        <taxon>Flavobacteriaceae</taxon>
        <taxon>Tenacibaculum</taxon>
    </lineage>
</organism>
<reference evidence="1 2" key="1">
    <citation type="submission" date="2023-04" db="EMBL/GenBank/DDBJ databases">
        <title>Tenacibaculum tangerinum sp. nov., isolated from sea tidal flat of South Korea.</title>
        <authorList>
            <person name="Lee S.H."/>
            <person name="Kim J.-J."/>
        </authorList>
    </citation>
    <scope>NUCLEOTIDE SEQUENCE [LARGE SCALE GENOMIC DNA]</scope>
    <source>
        <strain evidence="1 2">GRR-S3-23</strain>
    </source>
</reference>
<protein>
    <submittedName>
        <fullName evidence="1">Bacillithiol system redox-active protein YtxJ</fullName>
    </submittedName>
</protein>